<dbReference type="Pfam" id="PF15963">
    <property type="entry name" value="Myb_DNA-bind_7"/>
    <property type="match status" value="1"/>
</dbReference>
<organism evidence="2 3">
    <name type="scientific">Babesia microti (strain RI)</name>
    <dbReference type="NCBI Taxonomy" id="1133968"/>
    <lineage>
        <taxon>Eukaryota</taxon>
        <taxon>Sar</taxon>
        <taxon>Alveolata</taxon>
        <taxon>Apicomplexa</taxon>
        <taxon>Aconoidasida</taxon>
        <taxon>Piroplasmida</taxon>
        <taxon>Babesiidae</taxon>
        <taxon>Babesia</taxon>
    </lineage>
</organism>
<dbReference type="GO" id="GO:0001156">
    <property type="term" value="F:TFIIIC-class transcription factor complex binding"/>
    <property type="evidence" value="ECO:0007669"/>
    <property type="project" value="TreeGrafter"/>
</dbReference>
<evidence type="ECO:0000313" key="2">
    <source>
        <dbReference type="EMBL" id="CCF72819.1"/>
    </source>
</evidence>
<dbReference type="GeneID" id="24423433"/>
<dbReference type="AlphaFoldDB" id="I7J8E7"/>
<reference evidence="2 3" key="3">
    <citation type="journal article" date="2016" name="Sci. Rep.">
        <title>Genome-wide diversity and gene expression profiling of Babesia microti isolates identify polymorphic genes that mediate host-pathogen interactions.</title>
        <authorList>
            <person name="Silva J.C."/>
            <person name="Cornillot E."/>
            <person name="McCracken C."/>
            <person name="Usmani-Brown S."/>
            <person name="Dwivedi A."/>
            <person name="Ifeonu O.O."/>
            <person name="Crabtree J."/>
            <person name="Gotia H.T."/>
            <person name="Virji A.Z."/>
            <person name="Reynes C."/>
            <person name="Colinge J."/>
            <person name="Kumar V."/>
            <person name="Lawres L."/>
            <person name="Pazzi J.E."/>
            <person name="Pablo J.V."/>
            <person name="Hung C."/>
            <person name="Brancato J."/>
            <person name="Kumari P."/>
            <person name="Orvis J."/>
            <person name="Tretina K."/>
            <person name="Chibucos M."/>
            <person name="Ott S."/>
            <person name="Sadzewicz L."/>
            <person name="Sengamalay N."/>
            <person name="Shetty A.C."/>
            <person name="Su Q."/>
            <person name="Tallon L."/>
            <person name="Fraser C.M."/>
            <person name="Frutos R."/>
            <person name="Molina D.M."/>
            <person name="Krause P.J."/>
            <person name="Ben Mamoun C."/>
        </authorList>
    </citation>
    <scope>NUCLEOTIDE SEQUENCE [LARGE SCALE GENOMIC DNA]</scope>
    <source>
        <strain evidence="2 3">RI</strain>
    </source>
</reference>
<gene>
    <name evidence="2" type="ORF">BMR1_01G01805</name>
</gene>
<dbReference type="InterPro" id="IPR009057">
    <property type="entry name" value="Homeodomain-like_sf"/>
</dbReference>
<protein>
    <submittedName>
        <fullName evidence="2">Transcription factor TFIIIB component B</fullName>
    </submittedName>
</protein>
<feature type="domain" description="Transcription factor TFIIIB component B'' Myb" evidence="1">
    <location>
        <begin position="76"/>
        <end position="156"/>
    </location>
</feature>
<accession>I7J8E7</accession>
<reference evidence="2 3" key="1">
    <citation type="journal article" date="2012" name="Nucleic Acids Res.">
        <title>Sequencing of the smallest Apicomplexan genome from the human pathogen Babesia microti.</title>
        <authorList>
            <person name="Cornillot E."/>
            <person name="Hadj-Kaddour K."/>
            <person name="Dassouli A."/>
            <person name="Noel B."/>
            <person name="Ranwez V."/>
            <person name="Vacherie B."/>
            <person name="Augagneur Y."/>
            <person name="Bres V."/>
            <person name="Duclos A."/>
            <person name="Randazzo S."/>
            <person name="Carcy B."/>
            <person name="Debierre-Grockiego F."/>
            <person name="Delbecq S."/>
            <person name="Moubri-Menage K."/>
            <person name="Shams-Eldin H."/>
            <person name="Usmani-Brown S."/>
            <person name="Bringaud F."/>
            <person name="Wincker P."/>
            <person name="Vivares C.P."/>
            <person name="Schwarz R.T."/>
            <person name="Schetters T.P."/>
            <person name="Krause P.J."/>
            <person name="Gorenflot A."/>
            <person name="Berry V."/>
            <person name="Barbe V."/>
            <person name="Ben Mamoun C."/>
        </authorList>
    </citation>
    <scope>NUCLEOTIDE SEQUENCE [LARGE SCALE GENOMIC DNA]</scope>
    <source>
        <strain evidence="2 3">RI</strain>
    </source>
</reference>
<dbReference type="SUPFAM" id="SSF46689">
    <property type="entry name" value="Homeodomain-like"/>
    <property type="match status" value="1"/>
</dbReference>
<dbReference type="InterPro" id="IPR039467">
    <property type="entry name" value="TFIIIB_B''_Myb"/>
</dbReference>
<dbReference type="GO" id="GO:0070898">
    <property type="term" value="P:RNA polymerase III preinitiation complex assembly"/>
    <property type="evidence" value="ECO:0007669"/>
    <property type="project" value="TreeGrafter"/>
</dbReference>
<dbReference type="GO" id="GO:0000126">
    <property type="term" value="C:transcription factor TFIIIB complex"/>
    <property type="evidence" value="ECO:0007669"/>
    <property type="project" value="TreeGrafter"/>
</dbReference>
<dbReference type="RefSeq" id="XP_012647428.1">
    <property type="nucleotide sequence ID" value="XM_012791974.1"/>
</dbReference>
<dbReference type="EMBL" id="FO082871">
    <property type="protein sequence ID" value="CCF72819.1"/>
    <property type="molecule type" value="Genomic_DNA"/>
</dbReference>
<name>I7J8E7_BABMR</name>
<dbReference type="Proteomes" id="UP000002899">
    <property type="component" value="Chromosome I"/>
</dbReference>
<keyword evidence="3" id="KW-1185">Reference proteome</keyword>
<sequence>MVDSEDTIWNIVHSLPSTHKNKRNLELAYTNVSNQLPALSLSEIHSPEMQLLLQEPCRISENISSSQIQPYEFAYKKNKCTKWSDRDTDTFYRAIEMFGSDLLMVNGMLPHYTAKQIHIKFKNEEKKSPDRLQAALNRKGEINIDFYESLSGKISHHEFKNPQRSDNAATKVTELAKVPILDAIEPVVEPVNILELLL</sequence>
<reference evidence="2 3" key="2">
    <citation type="journal article" date="2013" name="PLoS ONE">
        <title>Whole genome mapping and re-organization of the nuclear and mitochondrial genomes of Babesia microti isolates.</title>
        <authorList>
            <person name="Cornillot E."/>
            <person name="Dassouli A."/>
            <person name="Garg A."/>
            <person name="Pachikara N."/>
            <person name="Randazzo S."/>
            <person name="Depoix D."/>
            <person name="Carcy B."/>
            <person name="Delbecq S."/>
            <person name="Frutos R."/>
            <person name="Silva J.C."/>
            <person name="Sutton R."/>
            <person name="Krause P.J."/>
            <person name="Mamoun C.B."/>
        </authorList>
    </citation>
    <scope>NUCLEOTIDE SEQUENCE [LARGE SCALE GENOMIC DNA]</scope>
    <source>
        <strain evidence="2 3">RI</strain>
    </source>
</reference>
<dbReference type="PANTHER" id="PTHR22929">
    <property type="entry name" value="RNA POLYMERASE III TRANSCRIPTION INITIATION FACTOR B"/>
    <property type="match status" value="1"/>
</dbReference>
<dbReference type="PANTHER" id="PTHR22929:SF0">
    <property type="entry name" value="TRANSCRIPTION FACTOR TFIIIB COMPONENT B'' HOMOLOG"/>
    <property type="match status" value="1"/>
</dbReference>
<dbReference type="VEuPathDB" id="PiroplasmaDB:BMR1_01G01805"/>
<proteinExistence type="predicted"/>
<evidence type="ECO:0000313" key="3">
    <source>
        <dbReference type="Proteomes" id="UP000002899"/>
    </source>
</evidence>
<evidence type="ECO:0000259" key="1">
    <source>
        <dbReference type="Pfam" id="PF15963"/>
    </source>
</evidence>
<dbReference type="OrthoDB" id="361721at2759"/>
<dbReference type="KEGG" id="bmic:BMR1_01G01805"/>